<evidence type="ECO:0000313" key="5">
    <source>
        <dbReference type="EMBL" id="RGC16175.1"/>
    </source>
</evidence>
<dbReference type="Gene3D" id="3.90.400.10">
    <property type="entry name" value="Oligo-1,6-glucosidase, Domain 2"/>
    <property type="match status" value="1"/>
</dbReference>
<dbReference type="Gene3D" id="2.60.40.1180">
    <property type="entry name" value="Golgi alpha-mannosidase II"/>
    <property type="match status" value="1"/>
</dbReference>
<dbReference type="Proteomes" id="UP000260733">
    <property type="component" value="Unassembled WGS sequence"/>
</dbReference>
<sequence length="580" mass="67808">MGDDTMKFEAIQHIPMSQQAHGIDPNHVVFRLRAGRDDLKHCTLFYADRACRLTPVIFSSVEMQVEAQDEWFDYFQVILESPYKRICYYFELDDGTQKLLYYGDFFTDHRVDDRSEYYQLPFNHPADIAAPPEWAQDAVVYNIFPDSFATSHRFISGKTSEKEWNGQITHGKLGGTLRGVIENLDYIQELGATCIYLNPIFAAGEYHKYDLLDYHHIDPCFGTDEDFRQLVNDCHARGMRVIIDGVFNHVGWNFFAFDDVVRNGETSKYKNWFYHLQFPVEKPENPETYPTYECFGYERMMPKTNTCNPEVQNYFCEVGRYWVREFDIDGWRLDVASEINDGFWRAFRQAVKEEKPECILIGEVWETAQHWLNGDIFDSTMNYDFRKHCRRFFAEQSIDAAEFDARVSNMRMRYKLPVLYAQLNLLDSHDVSRFYSLCEKDPARMQLAVLFQMTFTGIPSVFYGDERGIYGLLEAEYRHEMTWSQEPPALADFYKKAMHLRTEHPALCRGGYHTVEAGKKKGLYGYERADEKEKITVFLNNQIISADLPTIEGKILWQQGYEAEINCLAPMGFAIFVQGV</sequence>
<dbReference type="CDD" id="cd02857">
    <property type="entry name" value="E_set_CDase_PDE_N"/>
    <property type="match status" value="1"/>
</dbReference>
<name>A0A3E2VXT5_9FIRM</name>
<gene>
    <name evidence="5" type="ORF">DW855_12310</name>
</gene>
<proteinExistence type="inferred from homology"/>
<dbReference type="GO" id="GO:0004553">
    <property type="term" value="F:hydrolase activity, hydrolyzing O-glycosyl compounds"/>
    <property type="evidence" value="ECO:0007669"/>
    <property type="project" value="InterPro"/>
</dbReference>
<dbReference type="InterPro" id="IPR013780">
    <property type="entry name" value="Glyco_hydro_b"/>
</dbReference>
<keyword evidence="2" id="KW-0378">Hydrolase</keyword>
<dbReference type="Pfam" id="PF00128">
    <property type="entry name" value="Alpha-amylase"/>
    <property type="match status" value="1"/>
</dbReference>
<dbReference type="CDD" id="cd11338">
    <property type="entry name" value="AmyAc_CMD"/>
    <property type="match status" value="1"/>
</dbReference>
<comment type="caution">
    <text evidence="5">The sequence shown here is derived from an EMBL/GenBank/DDBJ whole genome shotgun (WGS) entry which is preliminary data.</text>
</comment>
<dbReference type="InterPro" id="IPR013783">
    <property type="entry name" value="Ig-like_fold"/>
</dbReference>
<dbReference type="SUPFAM" id="SSF51445">
    <property type="entry name" value="(Trans)glycosidases"/>
    <property type="match status" value="1"/>
</dbReference>
<protein>
    <submittedName>
        <fullName evidence="5">Alpha-glycosidase</fullName>
    </submittedName>
</protein>
<evidence type="ECO:0000256" key="1">
    <source>
        <dbReference type="ARBA" id="ARBA00008061"/>
    </source>
</evidence>
<dbReference type="PANTHER" id="PTHR10357">
    <property type="entry name" value="ALPHA-AMYLASE FAMILY MEMBER"/>
    <property type="match status" value="1"/>
</dbReference>
<dbReference type="SMART" id="SM00642">
    <property type="entry name" value="Aamy"/>
    <property type="match status" value="1"/>
</dbReference>
<evidence type="ECO:0000256" key="2">
    <source>
        <dbReference type="ARBA" id="ARBA00022801"/>
    </source>
</evidence>
<dbReference type="InterPro" id="IPR006047">
    <property type="entry name" value="GH13_cat_dom"/>
</dbReference>
<evidence type="ECO:0000313" key="6">
    <source>
        <dbReference type="Proteomes" id="UP000260733"/>
    </source>
</evidence>
<comment type="similarity">
    <text evidence="1">Belongs to the glycosyl hydrolase 13 family.</text>
</comment>
<dbReference type="PANTHER" id="PTHR10357:SF210">
    <property type="entry name" value="MALTODEXTRIN GLUCOSIDASE"/>
    <property type="match status" value="1"/>
</dbReference>
<dbReference type="GO" id="GO:0005975">
    <property type="term" value="P:carbohydrate metabolic process"/>
    <property type="evidence" value="ECO:0007669"/>
    <property type="project" value="InterPro"/>
</dbReference>
<dbReference type="InterPro" id="IPR045857">
    <property type="entry name" value="O16G_dom_2"/>
</dbReference>
<evidence type="ECO:0000259" key="4">
    <source>
        <dbReference type="SMART" id="SM00642"/>
    </source>
</evidence>
<organism evidence="5 6">
    <name type="scientific">Faecalibacterium prausnitzii</name>
    <dbReference type="NCBI Taxonomy" id="853"/>
    <lineage>
        <taxon>Bacteria</taxon>
        <taxon>Bacillati</taxon>
        <taxon>Bacillota</taxon>
        <taxon>Clostridia</taxon>
        <taxon>Eubacteriales</taxon>
        <taxon>Oscillospiraceae</taxon>
        <taxon>Faecalibacterium</taxon>
    </lineage>
</organism>
<dbReference type="Gene3D" id="3.20.20.80">
    <property type="entry name" value="Glycosidases"/>
    <property type="match status" value="1"/>
</dbReference>
<dbReference type="InterPro" id="IPR004185">
    <property type="entry name" value="Glyco_hydro_13_lg-like_dom"/>
</dbReference>
<reference evidence="5 6" key="1">
    <citation type="submission" date="2018-08" db="EMBL/GenBank/DDBJ databases">
        <title>A genome reference for cultivated species of the human gut microbiota.</title>
        <authorList>
            <person name="Zou Y."/>
            <person name="Xue W."/>
            <person name="Luo G."/>
        </authorList>
    </citation>
    <scope>NUCLEOTIDE SEQUENCE [LARGE SCALE GENOMIC DNA]</scope>
    <source>
        <strain evidence="5 6">AM37-13AC</strain>
    </source>
</reference>
<feature type="domain" description="Glycosyl hydrolase family 13 catalytic" evidence="4">
    <location>
        <begin position="142"/>
        <end position="501"/>
    </location>
</feature>
<keyword evidence="3 5" id="KW-0326">Glycosidase</keyword>
<dbReference type="InterPro" id="IPR017853">
    <property type="entry name" value="GH"/>
</dbReference>
<dbReference type="Gene3D" id="2.60.40.10">
    <property type="entry name" value="Immunoglobulins"/>
    <property type="match status" value="1"/>
</dbReference>
<dbReference type="Pfam" id="PF02903">
    <property type="entry name" value="Alpha-amylase_N"/>
    <property type="match status" value="1"/>
</dbReference>
<dbReference type="EMBL" id="QVFB01000022">
    <property type="protein sequence ID" value="RGC16175.1"/>
    <property type="molecule type" value="Genomic_DNA"/>
</dbReference>
<dbReference type="AlphaFoldDB" id="A0A3E2VXT5"/>
<accession>A0A3E2VXT5</accession>
<evidence type="ECO:0000256" key="3">
    <source>
        <dbReference type="ARBA" id="ARBA00023295"/>
    </source>
</evidence>